<proteinExistence type="inferred from homology"/>
<dbReference type="InterPro" id="IPR006316">
    <property type="entry name" value="Trp_synth_b-like"/>
</dbReference>
<dbReference type="PIRSF" id="PIRSF500824">
    <property type="entry name" value="TrpB_prok"/>
    <property type="match status" value="1"/>
</dbReference>
<dbReference type="Proteomes" id="UP000218615">
    <property type="component" value="Unassembled WGS sequence"/>
</dbReference>
<dbReference type="PANTHER" id="PTHR48077:SF6">
    <property type="entry name" value="TRYPTOPHAN SYNTHASE"/>
    <property type="match status" value="1"/>
</dbReference>
<feature type="domain" description="Tryptophan synthase beta chain-like PALP" evidence="13">
    <location>
        <begin position="76"/>
        <end position="414"/>
    </location>
</feature>
<evidence type="ECO:0000256" key="10">
    <source>
        <dbReference type="ARBA" id="ARBA00023239"/>
    </source>
</evidence>
<evidence type="ECO:0000256" key="8">
    <source>
        <dbReference type="ARBA" id="ARBA00022898"/>
    </source>
</evidence>
<evidence type="ECO:0000256" key="5">
    <source>
        <dbReference type="ARBA" id="ARBA00011270"/>
    </source>
</evidence>
<dbReference type="GO" id="GO:0004834">
    <property type="term" value="F:tryptophan synthase activity"/>
    <property type="evidence" value="ECO:0007669"/>
    <property type="project" value="UniProtKB-UniRule"/>
</dbReference>
<dbReference type="UniPathway" id="UPA00035">
    <property type="reaction ID" value="UER00044"/>
</dbReference>
<comment type="cofactor">
    <cofactor evidence="1 12">
        <name>pyridoxal 5'-phosphate</name>
        <dbReference type="ChEBI" id="CHEBI:597326"/>
    </cofactor>
</comment>
<keyword evidence="6 12" id="KW-0028">Amino-acid biosynthesis</keyword>
<comment type="pathway">
    <text evidence="3 12">Amino-acid biosynthesis; L-tryptophan biosynthesis; L-tryptophan from chorismate: step 5/5.</text>
</comment>
<dbReference type="PANTHER" id="PTHR48077">
    <property type="entry name" value="TRYPTOPHAN SYNTHASE-RELATED"/>
    <property type="match status" value="1"/>
</dbReference>
<keyword evidence="15" id="KW-1185">Reference proteome</keyword>
<dbReference type="GO" id="GO:0030170">
    <property type="term" value="F:pyridoxal phosphate binding"/>
    <property type="evidence" value="ECO:0007669"/>
    <property type="project" value="InterPro"/>
</dbReference>
<dbReference type="InterPro" id="IPR001926">
    <property type="entry name" value="TrpB-like_PALP"/>
</dbReference>
<dbReference type="InterPro" id="IPR023026">
    <property type="entry name" value="Trp_synth_beta/beta-like"/>
</dbReference>
<reference evidence="15" key="1">
    <citation type="submission" date="2017-06" db="EMBL/GenBank/DDBJ databases">
        <authorList>
            <person name="Cremers G."/>
        </authorList>
    </citation>
    <scope>NUCLEOTIDE SEQUENCE [LARGE SCALE GENOMIC DNA]</scope>
</reference>
<evidence type="ECO:0000256" key="2">
    <source>
        <dbReference type="ARBA" id="ARBA00002786"/>
    </source>
</evidence>
<dbReference type="PIRSF" id="PIRSF001413">
    <property type="entry name" value="Trp_syn_beta"/>
    <property type="match status" value="1"/>
</dbReference>
<dbReference type="AlphaFoldDB" id="A0A284VKH4"/>
<dbReference type="EC" id="4.2.1.20" evidence="12"/>
<accession>A0A284VKH4</accession>
<keyword evidence="9 12" id="KW-0057">Aromatic amino acid biosynthesis</keyword>
<comment type="function">
    <text evidence="2 12">The beta subunit is responsible for the synthesis of L-tryptophan from indole and L-serine.</text>
</comment>
<evidence type="ECO:0000256" key="3">
    <source>
        <dbReference type="ARBA" id="ARBA00004733"/>
    </source>
</evidence>
<dbReference type="PROSITE" id="PS00168">
    <property type="entry name" value="TRP_SYNTHASE_BETA"/>
    <property type="match status" value="1"/>
</dbReference>
<evidence type="ECO:0000256" key="4">
    <source>
        <dbReference type="ARBA" id="ARBA00009982"/>
    </source>
</evidence>
<evidence type="ECO:0000313" key="14">
    <source>
        <dbReference type="EMBL" id="SNQ59722.1"/>
    </source>
</evidence>
<keyword evidence="8 12" id="KW-0663">Pyridoxal phosphate</keyword>
<organism evidence="14 15">
    <name type="scientific">Candidatus Methanoperedens nitratireducens</name>
    <dbReference type="NCBI Taxonomy" id="1392998"/>
    <lineage>
        <taxon>Archaea</taxon>
        <taxon>Methanobacteriati</taxon>
        <taxon>Methanobacteriota</taxon>
        <taxon>Stenosarchaea group</taxon>
        <taxon>Methanomicrobia</taxon>
        <taxon>Methanosarcinales</taxon>
        <taxon>ANME-2 cluster</taxon>
        <taxon>Candidatus Methanoperedentaceae</taxon>
        <taxon>Candidatus Methanoperedens</taxon>
    </lineage>
</organism>
<keyword evidence="10 12" id="KW-0456">Lyase</keyword>
<dbReference type="EMBL" id="FZMP01000035">
    <property type="protein sequence ID" value="SNQ59722.1"/>
    <property type="molecule type" value="Genomic_DNA"/>
</dbReference>
<comment type="catalytic activity">
    <reaction evidence="11 12">
        <text>(1S,2R)-1-C-(indol-3-yl)glycerol 3-phosphate + L-serine = D-glyceraldehyde 3-phosphate + L-tryptophan + H2O</text>
        <dbReference type="Rhea" id="RHEA:10532"/>
        <dbReference type="ChEBI" id="CHEBI:15377"/>
        <dbReference type="ChEBI" id="CHEBI:33384"/>
        <dbReference type="ChEBI" id="CHEBI:57912"/>
        <dbReference type="ChEBI" id="CHEBI:58866"/>
        <dbReference type="ChEBI" id="CHEBI:59776"/>
        <dbReference type="EC" id="4.2.1.20"/>
    </reaction>
</comment>
<protein>
    <recommendedName>
        <fullName evidence="12">Tryptophan synthase beta chain</fullName>
        <ecNumber evidence="12">4.2.1.20</ecNumber>
    </recommendedName>
</protein>
<evidence type="ECO:0000259" key="13">
    <source>
        <dbReference type="Pfam" id="PF00291"/>
    </source>
</evidence>
<evidence type="ECO:0000256" key="9">
    <source>
        <dbReference type="ARBA" id="ARBA00023141"/>
    </source>
</evidence>
<dbReference type="InterPro" id="IPR006653">
    <property type="entry name" value="Trp_synth_b_CS"/>
</dbReference>
<dbReference type="NCBIfam" id="NF009057">
    <property type="entry name" value="PRK12391.1"/>
    <property type="match status" value="1"/>
</dbReference>
<dbReference type="Pfam" id="PF00291">
    <property type="entry name" value="PALP"/>
    <property type="match status" value="1"/>
</dbReference>
<dbReference type="GO" id="GO:0005737">
    <property type="term" value="C:cytoplasm"/>
    <property type="evidence" value="ECO:0007669"/>
    <property type="project" value="TreeGrafter"/>
</dbReference>
<evidence type="ECO:0000313" key="15">
    <source>
        <dbReference type="Proteomes" id="UP000218615"/>
    </source>
</evidence>
<gene>
    <name evidence="12 14" type="primary">trpB</name>
    <name evidence="14" type="ORF">MNV_130016</name>
</gene>
<evidence type="ECO:0000256" key="7">
    <source>
        <dbReference type="ARBA" id="ARBA00022822"/>
    </source>
</evidence>
<name>A0A284VKH4_9EURY</name>
<keyword evidence="7 12" id="KW-0822">Tryptophan biosynthesis</keyword>
<evidence type="ECO:0000256" key="12">
    <source>
        <dbReference type="HAMAP-Rule" id="MF_00133"/>
    </source>
</evidence>
<dbReference type="STRING" id="1392998.ANME2D_01511"/>
<dbReference type="CDD" id="cd06446">
    <property type="entry name" value="Trp-synth_B"/>
    <property type="match status" value="1"/>
</dbReference>
<dbReference type="OrthoDB" id="371827at2157"/>
<comment type="similarity">
    <text evidence="4 12">Belongs to the TrpB family.</text>
</comment>
<dbReference type="GO" id="GO:0052684">
    <property type="term" value="F:L-serine hydro-lyase (adding indole, L-tryptophan-forming) activity"/>
    <property type="evidence" value="ECO:0007669"/>
    <property type="project" value="TreeGrafter"/>
</dbReference>
<evidence type="ECO:0000256" key="1">
    <source>
        <dbReference type="ARBA" id="ARBA00001933"/>
    </source>
</evidence>
<dbReference type="RefSeq" id="WP_096204049.1">
    <property type="nucleotide sequence ID" value="NZ_FZMP01000035.1"/>
</dbReference>
<comment type="subunit">
    <text evidence="5 12">Tetramer of two alpha and two beta chains.</text>
</comment>
<sequence length="436" mass="47672">MQKTKIILDENEIPKKWYNILPDMPTPLSPPLNPATKEPIGPKDLSPLFPMELIKQEVSQERFIAIPDEVRDIYSLWRPSPLYRAHRLEAALKTPARIYYKYEGVSPAGSHKPNTAVAQAYYNMKEGIERLATETGAGQWGSALALATTLFGLKCTVYMVKISYQQKPYRKSLMHLWGADVIPSPSDKTNAGKKILSKDPGSPGSLGIAISEAIEDAATHDDTHYSLGSVLNHVMLHQTVIGQETKEQLAQVEEYPDCIIGSVGGGSNFAGLSFPFLMDKLAGTKDVEVVAVEPTACPSLTGGEFRYDFGDTVGLTPLLKMYTMGHEYVPPAIHAGGLRYHGDSPIVSQLYADKVIDAVAYSQTEVFKAGVTFARSEGIVPAPESAHAIKCAIDKALECKKSGEKKTILFNLSGHGHFDMSAYDTYFSGNMLDEPI</sequence>
<evidence type="ECO:0000256" key="11">
    <source>
        <dbReference type="ARBA" id="ARBA00049047"/>
    </source>
</evidence>
<dbReference type="Gene3D" id="3.40.50.1100">
    <property type="match status" value="2"/>
</dbReference>
<dbReference type="HAMAP" id="MF_00133">
    <property type="entry name" value="Trp_synth_beta"/>
    <property type="match status" value="1"/>
</dbReference>
<dbReference type="SUPFAM" id="SSF53686">
    <property type="entry name" value="Tryptophan synthase beta subunit-like PLP-dependent enzymes"/>
    <property type="match status" value="1"/>
</dbReference>
<dbReference type="InterPro" id="IPR036052">
    <property type="entry name" value="TrpB-like_PALP_sf"/>
</dbReference>
<dbReference type="InterPro" id="IPR006654">
    <property type="entry name" value="Trp_synth_beta"/>
</dbReference>
<dbReference type="NCBIfam" id="TIGR01415">
    <property type="entry name" value="trpB_rel"/>
    <property type="match status" value="1"/>
</dbReference>
<evidence type="ECO:0000256" key="6">
    <source>
        <dbReference type="ARBA" id="ARBA00022605"/>
    </source>
</evidence>
<feature type="modified residue" description="N6-(pyridoxal phosphate)lysine" evidence="12">
    <location>
        <position position="112"/>
    </location>
</feature>